<dbReference type="Gene3D" id="3.30.1490.150">
    <property type="entry name" value="Hypothetical protein ph0010, domain 2"/>
    <property type="match status" value="1"/>
</dbReference>
<dbReference type="InterPro" id="IPR023473">
    <property type="entry name" value="AMMECR1"/>
</dbReference>
<evidence type="ECO:0000313" key="2">
    <source>
        <dbReference type="EMBL" id="MBK5931354.1"/>
    </source>
</evidence>
<keyword evidence="3" id="KW-1185">Reference proteome</keyword>
<dbReference type="Proteomes" id="UP001296967">
    <property type="component" value="Unassembled WGS sequence"/>
</dbReference>
<evidence type="ECO:0000313" key="3">
    <source>
        <dbReference type="Proteomes" id="UP001296967"/>
    </source>
</evidence>
<dbReference type="SUPFAM" id="SSF143447">
    <property type="entry name" value="AMMECR1-like"/>
    <property type="match status" value="1"/>
</dbReference>
<dbReference type="PANTHER" id="PTHR13016">
    <property type="entry name" value="AMMECR1 HOMOLOG"/>
    <property type="match status" value="1"/>
</dbReference>
<dbReference type="EMBL" id="NHSF01000063">
    <property type="protein sequence ID" value="MBK5931354.1"/>
    <property type="molecule type" value="Genomic_DNA"/>
</dbReference>
<evidence type="ECO:0000259" key="1">
    <source>
        <dbReference type="PROSITE" id="PS51112"/>
    </source>
</evidence>
<feature type="domain" description="AMMECR1" evidence="1">
    <location>
        <begin position="16"/>
        <end position="196"/>
    </location>
</feature>
<organism evidence="2 3">
    <name type="scientific">Halochromatium salexigens</name>
    <name type="common">Chromatium salexigens</name>
    <dbReference type="NCBI Taxonomy" id="49447"/>
    <lineage>
        <taxon>Bacteria</taxon>
        <taxon>Pseudomonadati</taxon>
        <taxon>Pseudomonadota</taxon>
        <taxon>Gammaproteobacteria</taxon>
        <taxon>Chromatiales</taxon>
        <taxon>Chromatiaceae</taxon>
        <taxon>Halochromatium</taxon>
    </lineage>
</organism>
<protein>
    <submittedName>
        <fullName evidence="2">AMMECR1 domain-containing protein</fullName>
    </submittedName>
</protein>
<dbReference type="InterPro" id="IPR027485">
    <property type="entry name" value="AMMECR1_N"/>
</dbReference>
<dbReference type="AlphaFoldDB" id="A0AAJ0UH33"/>
<dbReference type="PROSITE" id="PS51112">
    <property type="entry name" value="AMMECR1"/>
    <property type="match status" value="1"/>
</dbReference>
<dbReference type="Pfam" id="PF01871">
    <property type="entry name" value="AMMECR1"/>
    <property type="match status" value="1"/>
</dbReference>
<comment type="caution">
    <text evidence="2">The sequence shown here is derived from an EMBL/GenBank/DDBJ whole genome shotgun (WGS) entry which is preliminary data.</text>
</comment>
<gene>
    <name evidence="2" type="ORF">CCR82_12715</name>
</gene>
<dbReference type="InterPro" id="IPR036071">
    <property type="entry name" value="AMMECR1_dom_sf"/>
</dbReference>
<reference evidence="2" key="1">
    <citation type="submission" date="2017-05" db="EMBL/GenBank/DDBJ databases">
        <authorList>
            <person name="Imhoff J.F."/>
            <person name="Rahn T."/>
            <person name="Kuenzel S."/>
            <person name="Neulinger S.C."/>
        </authorList>
    </citation>
    <scope>NUCLEOTIDE SEQUENCE</scope>
    <source>
        <strain evidence="2">DSM 4395</strain>
    </source>
</reference>
<reference evidence="2" key="2">
    <citation type="journal article" date="2020" name="Microorganisms">
        <title>Osmotic Adaptation and Compatible Solute Biosynthesis of Phototrophic Bacteria as Revealed from Genome Analyses.</title>
        <authorList>
            <person name="Imhoff J.F."/>
            <person name="Rahn T."/>
            <person name="Kunzel S."/>
            <person name="Keller A."/>
            <person name="Neulinger S.C."/>
        </authorList>
    </citation>
    <scope>NUCLEOTIDE SEQUENCE</scope>
    <source>
        <strain evidence="2">DSM 4395</strain>
    </source>
</reference>
<accession>A0AAJ0UH33</accession>
<dbReference type="Gene3D" id="3.30.700.20">
    <property type="entry name" value="Hypothetical protein ph0010, domain 1"/>
    <property type="match status" value="1"/>
</dbReference>
<sequence>MVPMPSADSRPDSPASQRTRLLAIARDSIAHGLEQGEPLALDPEQEAPALRAPRASFVTLEQDGQLRGCIGHLEALTALACDVAENAYAAAFRDPRFPPLSAEEWDRTRISVSVLTPPQPLTFASEAELLDLIQPGIDGLILSEGSHRGTFLPSVWSQLPSPEAFLRHLKQKAGLAPAYWSDRIQVARYHTDSFSE</sequence>
<proteinExistence type="predicted"/>
<dbReference type="PANTHER" id="PTHR13016:SF0">
    <property type="entry name" value="AMME SYNDROME CANDIDATE GENE 1 PROTEIN"/>
    <property type="match status" value="1"/>
</dbReference>
<name>A0AAJ0UH33_HALSE</name>
<dbReference type="NCBIfam" id="TIGR04335">
    <property type="entry name" value="AmmeMemoSam_A"/>
    <property type="match status" value="1"/>
</dbReference>
<dbReference type="InterPro" id="IPR027623">
    <property type="entry name" value="AmmeMemoSam_A"/>
</dbReference>
<dbReference type="InterPro" id="IPR002733">
    <property type="entry name" value="AMMECR1_domain"/>
</dbReference>
<dbReference type="NCBIfam" id="TIGR00296">
    <property type="entry name" value="TIGR00296 family protein"/>
    <property type="match status" value="1"/>
</dbReference>